<comment type="similarity">
    <text evidence="1">Belongs to the DapB family.</text>
</comment>
<dbReference type="Pfam" id="PF01113">
    <property type="entry name" value="DapB_N"/>
    <property type="match status" value="1"/>
</dbReference>
<dbReference type="SUPFAM" id="SSF51735">
    <property type="entry name" value="NAD(P)-binding Rossmann-fold domains"/>
    <property type="match status" value="1"/>
</dbReference>
<evidence type="ECO:0000256" key="9">
    <source>
        <dbReference type="ARBA" id="ARBA00037922"/>
    </source>
</evidence>
<protein>
    <recommendedName>
        <fullName evidence="10">4-hydroxy-tetrahydrodipicolinate reductase</fullName>
        <ecNumber evidence="10">1.17.1.8</ecNumber>
    </recommendedName>
</protein>
<dbReference type="InterPro" id="IPR036291">
    <property type="entry name" value="NAD(P)-bd_dom_sf"/>
</dbReference>
<reference evidence="15 16" key="1">
    <citation type="submission" date="2020-08" db="EMBL/GenBank/DDBJ databases">
        <title>Edaphobacter telluris sp. nov. and Acidobacterium dinghuensis sp. nov., two acidobacteria isolated from forest soil.</title>
        <authorList>
            <person name="Fu J."/>
            <person name="Qiu L."/>
        </authorList>
    </citation>
    <scope>NUCLEOTIDE SEQUENCE [LARGE SCALE GENOMIC DNA]</scope>
    <source>
        <strain evidence="15">4Y35</strain>
    </source>
</reference>
<sequence>MLFLVLGRGKTGRVIADVAREHGHGVQVLGEEENRNAMALTPPFLTGFDAVIDFTTPEAAVSNMRACLANGARMVVGTTGWYDHLDDMRSLAARKDAGFLYGANFSIGVQAFYRLARELAVAVPSYRFRILETHHAGKKDAPSGTALSIRQAVQTANPALNVEIDSQRVGDVAGIHILEARSENELIELKHEAFSRRAFAEGAVRAAEWIAGKIGAWNFSEIASQL</sequence>
<dbReference type="InterPro" id="IPR000846">
    <property type="entry name" value="DapB_N"/>
</dbReference>
<dbReference type="GO" id="GO:0005829">
    <property type="term" value="C:cytosol"/>
    <property type="evidence" value="ECO:0007669"/>
    <property type="project" value="TreeGrafter"/>
</dbReference>
<evidence type="ECO:0000259" key="13">
    <source>
        <dbReference type="Pfam" id="PF01113"/>
    </source>
</evidence>
<dbReference type="Pfam" id="PF05173">
    <property type="entry name" value="DapB_C"/>
    <property type="match status" value="1"/>
</dbReference>
<proteinExistence type="inferred from homology"/>
<dbReference type="EC" id="1.17.1.8" evidence="10"/>
<dbReference type="InterPro" id="IPR023940">
    <property type="entry name" value="DHDPR_bac"/>
</dbReference>
<dbReference type="PANTHER" id="PTHR20836">
    <property type="entry name" value="DIHYDRODIPICOLINATE REDUCTASE"/>
    <property type="match status" value="1"/>
</dbReference>
<dbReference type="PROSITE" id="PS01298">
    <property type="entry name" value="DAPB"/>
    <property type="match status" value="1"/>
</dbReference>
<dbReference type="RefSeq" id="WP_186743481.1">
    <property type="nucleotide sequence ID" value="NZ_CP060394.1"/>
</dbReference>
<evidence type="ECO:0000256" key="11">
    <source>
        <dbReference type="ARBA" id="ARBA00049080"/>
    </source>
</evidence>
<evidence type="ECO:0000256" key="5">
    <source>
        <dbReference type="ARBA" id="ARBA00022915"/>
    </source>
</evidence>
<evidence type="ECO:0000256" key="1">
    <source>
        <dbReference type="ARBA" id="ARBA00006642"/>
    </source>
</evidence>
<evidence type="ECO:0000313" key="16">
    <source>
        <dbReference type="Proteomes" id="UP000515312"/>
    </source>
</evidence>
<keyword evidence="16" id="KW-1185">Reference proteome</keyword>
<dbReference type="GO" id="GO:0009089">
    <property type="term" value="P:lysine biosynthetic process via diaminopimelate"/>
    <property type="evidence" value="ECO:0007669"/>
    <property type="project" value="InterPro"/>
</dbReference>
<comment type="catalytic activity">
    <reaction evidence="11">
        <text>(S)-2,3,4,5-tetrahydrodipicolinate + NADP(+) + H2O = (2S,4S)-4-hydroxy-2,3,4,5-tetrahydrodipicolinate + NADPH + H(+)</text>
        <dbReference type="Rhea" id="RHEA:35331"/>
        <dbReference type="ChEBI" id="CHEBI:15377"/>
        <dbReference type="ChEBI" id="CHEBI:15378"/>
        <dbReference type="ChEBI" id="CHEBI:16845"/>
        <dbReference type="ChEBI" id="CHEBI:57783"/>
        <dbReference type="ChEBI" id="CHEBI:58349"/>
        <dbReference type="ChEBI" id="CHEBI:67139"/>
        <dbReference type="EC" id="1.17.1.8"/>
    </reaction>
</comment>
<dbReference type="GO" id="GO:0008839">
    <property type="term" value="F:4-hydroxy-tetrahydrodipicolinate reductase"/>
    <property type="evidence" value="ECO:0007669"/>
    <property type="project" value="UniProtKB-EC"/>
</dbReference>
<evidence type="ECO:0000256" key="12">
    <source>
        <dbReference type="ARBA" id="ARBA00049396"/>
    </source>
</evidence>
<keyword evidence="5" id="KW-0220">Diaminopimelate biosynthesis</keyword>
<dbReference type="Gene3D" id="3.30.360.10">
    <property type="entry name" value="Dihydrodipicolinate Reductase, domain 2"/>
    <property type="match status" value="1"/>
</dbReference>
<dbReference type="PIRSF" id="PIRSF000161">
    <property type="entry name" value="DHPR"/>
    <property type="match status" value="1"/>
</dbReference>
<evidence type="ECO:0000256" key="8">
    <source>
        <dbReference type="ARBA" id="ARBA00023154"/>
    </source>
</evidence>
<dbReference type="GO" id="GO:0019877">
    <property type="term" value="P:diaminopimelate biosynthetic process"/>
    <property type="evidence" value="ECO:0007669"/>
    <property type="project" value="UniProtKB-KW"/>
</dbReference>
<name>A0A7G8BJ07_9BACT</name>
<dbReference type="KEGG" id="adin:H7849_00385"/>
<comment type="pathway">
    <text evidence="9">Amino-acid biosynthesis; L-lysine biosynthesis via DAP pathway; (S)-tetrahydrodipicolinate from L-aspartate: step 4/4.</text>
</comment>
<keyword evidence="7" id="KW-0520">NAD</keyword>
<keyword evidence="4" id="KW-0521">NADP</keyword>
<evidence type="ECO:0000259" key="14">
    <source>
        <dbReference type="Pfam" id="PF05173"/>
    </source>
</evidence>
<dbReference type="InterPro" id="IPR022664">
    <property type="entry name" value="DapB_N_CS"/>
</dbReference>
<evidence type="ECO:0000256" key="2">
    <source>
        <dbReference type="ARBA" id="ARBA00022490"/>
    </source>
</evidence>
<accession>A0A7G8BJ07</accession>
<dbReference type="EMBL" id="CP060394">
    <property type="protein sequence ID" value="QNI32527.1"/>
    <property type="molecule type" value="Genomic_DNA"/>
</dbReference>
<organism evidence="15 16">
    <name type="scientific">Alloacidobacterium dinghuense</name>
    <dbReference type="NCBI Taxonomy" id="2763107"/>
    <lineage>
        <taxon>Bacteria</taxon>
        <taxon>Pseudomonadati</taxon>
        <taxon>Acidobacteriota</taxon>
        <taxon>Terriglobia</taxon>
        <taxon>Terriglobales</taxon>
        <taxon>Acidobacteriaceae</taxon>
        <taxon>Alloacidobacterium</taxon>
    </lineage>
</organism>
<feature type="domain" description="Dihydrodipicolinate reductase N-terminal" evidence="13">
    <location>
        <begin position="42"/>
        <end position="105"/>
    </location>
</feature>
<evidence type="ECO:0000313" key="15">
    <source>
        <dbReference type="EMBL" id="QNI32527.1"/>
    </source>
</evidence>
<keyword evidence="2" id="KW-0963">Cytoplasm</keyword>
<dbReference type="SUPFAM" id="SSF55347">
    <property type="entry name" value="Glyceraldehyde-3-phosphate dehydrogenase-like, C-terminal domain"/>
    <property type="match status" value="1"/>
</dbReference>
<feature type="domain" description="Dihydrodipicolinate reductase C-terminal" evidence="14">
    <location>
        <begin position="108"/>
        <end position="213"/>
    </location>
</feature>
<keyword evidence="3" id="KW-0028">Amino-acid biosynthesis</keyword>
<evidence type="ECO:0000256" key="4">
    <source>
        <dbReference type="ARBA" id="ARBA00022857"/>
    </source>
</evidence>
<dbReference type="PANTHER" id="PTHR20836:SF0">
    <property type="entry name" value="4-HYDROXY-TETRAHYDRODIPICOLINATE REDUCTASE 1, CHLOROPLASTIC-RELATED"/>
    <property type="match status" value="1"/>
</dbReference>
<evidence type="ECO:0000256" key="10">
    <source>
        <dbReference type="ARBA" id="ARBA00038983"/>
    </source>
</evidence>
<keyword evidence="6" id="KW-0560">Oxidoreductase</keyword>
<keyword evidence="8" id="KW-0457">Lysine biosynthesis</keyword>
<gene>
    <name evidence="15" type="ORF">H7849_00385</name>
</gene>
<dbReference type="Gene3D" id="3.40.50.720">
    <property type="entry name" value="NAD(P)-binding Rossmann-like Domain"/>
    <property type="match status" value="1"/>
</dbReference>
<evidence type="ECO:0000256" key="6">
    <source>
        <dbReference type="ARBA" id="ARBA00023002"/>
    </source>
</evidence>
<dbReference type="InterPro" id="IPR022663">
    <property type="entry name" value="DapB_C"/>
</dbReference>
<evidence type="ECO:0000256" key="7">
    <source>
        <dbReference type="ARBA" id="ARBA00023027"/>
    </source>
</evidence>
<dbReference type="Proteomes" id="UP000515312">
    <property type="component" value="Chromosome"/>
</dbReference>
<comment type="catalytic activity">
    <reaction evidence="12">
        <text>(S)-2,3,4,5-tetrahydrodipicolinate + NAD(+) + H2O = (2S,4S)-4-hydroxy-2,3,4,5-tetrahydrodipicolinate + NADH + H(+)</text>
        <dbReference type="Rhea" id="RHEA:35323"/>
        <dbReference type="ChEBI" id="CHEBI:15377"/>
        <dbReference type="ChEBI" id="CHEBI:15378"/>
        <dbReference type="ChEBI" id="CHEBI:16845"/>
        <dbReference type="ChEBI" id="CHEBI:57540"/>
        <dbReference type="ChEBI" id="CHEBI:57945"/>
        <dbReference type="ChEBI" id="CHEBI:67139"/>
        <dbReference type="EC" id="1.17.1.8"/>
    </reaction>
</comment>
<evidence type="ECO:0000256" key="3">
    <source>
        <dbReference type="ARBA" id="ARBA00022605"/>
    </source>
</evidence>
<dbReference type="AlphaFoldDB" id="A0A7G8BJ07"/>